<evidence type="ECO:0008006" key="3">
    <source>
        <dbReference type="Google" id="ProtNLM"/>
    </source>
</evidence>
<comment type="caution">
    <text evidence="1">The sequence shown here is derived from an EMBL/GenBank/DDBJ whole genome shotgun (WGS) entry which is preliminary data.</text>
</comment>
<dbReference type="AlphaFoldDB" id="A0A9P5ATN2"/>
<accession>A0A9P5ATN2</accession>
<dbReference type="EMBL" id="PVQB02000047">
    <property type="protein sequence ID" value="KAF4344554.1"/>
    <property type="molecule type" value="Genomic_DNA"/>
</dbReference>
<evidence type="ECO:0000313" key="2">
    <source>
        <dbReference type="Proteomes" id="UP000730481"/>
    </source>
</evidence>
<name>A0A9P5ATN2_9HYPO</name>
<reference evidence="1" key="1">
    <citation type="journal article" date="2017" name="Mycologia">
        <title>Fusarium algeriense, sp. nov., a novel toxigenic crown rot pathogen of durum wheat from Algeria is nested in the Fusarium burgessii species complex.</title>
        <authorList>
            <person name="Laraba I."/>
            <person name="Keddad A."/>
            <person name="Boureghda H."/>
            <person name="Abdallah N."/>
            <person name="Vaughan M.M."/>
            <person name="Proctor R.H."/>
            <person name="Busman M."/>
            <person name="O'Donnell K."/>
        </authorList>
    </citation>
    <scope>NUCLEOTIDE SEQUENCE</scope>
    <source>
        <strain evidence="1">NRRL 25174</strain>
    </source>
</reference>
<gene>
    <name evidence="1" type="ORF">FBEOM_1452</name>
</gene>
<protein>
    <recommendedName>
        <fullName evidence="3">SnoaL-like domain-containing protein</fullName>
    </recommendedName>
</protein>
<proteinExistence type="predicted"/>
<dbReference type="OrthoDB" id="3758478at2759"/>
<dbReference type="Proteomes" id="UP000730481">
    <property type="component" value="Unassembled WGS sequence"/>
</dbReference>
<reference evidence="1" key="2">
    <citation type="submission" date="2020-02" db="EMBL/GenBank/DDBJ databases">
        <title>Identification and distribution of gene clusters putatively required for synthesis of sphingolipid metabolism inhibitors in phylogenetically diverse species of the filamentous fungus Fusarium.</title>
        <authorList>
            <person name="Kim H.-S."/>
            <person name="Busman M."/>
            <person name="Brown D.W."/>
            <person name="Divon H."/>
            <person name="Uhlig S."/>
            <person name="Proctor R.H."/>
        </authorList>
    </citation>
    <scope>NUCLEOTIDE SEQUENCE</scope>
    <source>
        <strain evidence="1">NRRL 25174</strain>
    </source>
</reference>
<organism evidence="1 2">
    <name type="scientific">Fusarium beomiforme</name>
    <dbReference type="NCBI Taxonomy" id="44412"/>
    <lineage>
        <taxon>Eukaryota</taxon>
        <taxon>Fungi</taxon>
        <taxon>Dikarya</taxon>
        <taxon>Ascomycota</taxon>
        <taxon>Pezizomycotina</taxon>
        <taxon>Sordariomycetes</taxon>
        <taxon>Hypocreomycetidae</taxon>
        <taxon>Hypocreales</taxon>
        <taxon>Nectriaceae</taxon>
        <taxon>Fusarium</taxon>
        <taxon>Fusarium burgessii species complex</taxon>
    </lineage>
</organism>
<evidence type="ECO:0000313" key="1">
    <source>
        <dbReference type="EMBL" id="KAF4344554.1"/>
    </source>
</evidence>
<keyword evidence="2" id="KW-1185">Reference proteome</keyword>
<sequence>MSSTNKSTGAPDVSTLTATATAYIEVFRTLDTEALSRMLSDTYNHQFAPASANLPGPMDRQGFIARQRHVGEVMASFPVTIKQTWPDPSPRQVLVWADSETNFHKHLRDSDDDEWTKRGEYMFLMTMDESGERIVEVLEFLGSKTTEQIVSMVARALEQKKSRGAQ</sequence>